<sequence length="79" mass="9111">MNDFRKLAIQKKERPEVQLTDGTEEHNILYIITSLATIKGAEIFKNFRLYSVGSAGELNLLEKRDGDPYFDKLKGTEYE</sequence>
<evidence type="ECO:0000313" key="1">
    <source>
        <dbReference type="EMBL" id="DAG04851.1"/>
    </source>
</evidence>
<reference evidence="1" key="1">
    <citation type="journal article" date="2021" name="Proc. Natl. Acad. Sci. U.S.A.">
        <title>A Catalog of Tens of Thousands of Viruses from Human Metagenomes Reveals Hidden Associations with Chronic Diseases.</title>
        <authorList>
            <person name="Tisza M.J."/>
            <person name="Buck C.B."/>
        </authorList>
    </citation>
    <scope>NUCLEOTIDE SEQUENCE</scope>
    <source>
        <strain evidence="1">CtGa111</strain>
    </source>
</reference>
<accession>A0A8S5VE13</accession>
<name>A0A8S5VE13_9CAUD</name>
<dbReference type="EMBL" id="BK016245">
    <property type="protein sequence ID" value="DAG04851.1"/>
    <property type="molecule type" value="Genomic_DNA"/>
</dbReference>
<organism evidence="1">
    <name type="scientific">Siphoviridae sp. ctGa111</name>
    <dbReference type="NCBI Taxonomy" id="2825413"/>
    <lineage>
        <taxon>Viruses</taxon>
        <taxon>Duplodnaviria</taxon>
        <taxon>Heunggongvirae</taxon>
        <taxon>Uroviricota</taxon>
        <taxon>Caudoviricetes</taxon>
    </lineage>
</organism>
<proteinExistence type="predicted"/>
<protein>
    <submittedName>
        <fullName evidence="1">Uncharacterized protein</fullName>
    </submittedName>
</protein>